<accession>A0A6C0HIQ3</accession>
<evidence type="ECO:0000259" key="7">
    <source>
        <dbReference type="PROSITE" id="PS51324"/>
    </source>
</evidence>
<dbReference type="Gene3D" id="1.20.120.310">
    <property type="entry name" value="ERV/ALR sulfhydryl oxidase domain"/>
    <property type="match status" value="1"/>
</dbReference>
<keyword evidence="6" id="KW-1015">Disulfide bond</keyword>
<evidence type="ECO:0000256" key="3">
    <source>
        <dbReference type="ARBA" id="ARBA00022630"/>
    </source>
</evidence>
<dbReference type="PANTHER" id="PTHR12645:SF0">
    <property type="entry name" value="FAD-LINKED SULFHYDRYL OXIDASE ALR"/>
    <property type="match status" value="1"/>
</dbReference>
<dbReference type="PROSITE" id="PS51324">
    <property type="entry name" value="ERV_ALR"/>
    <property type="match status" value="1"/>
</dbReference>
<feature type="domain" description="ERV/ALR sulfhydryl oxidase" evidence="7">
    <location>
        <begin position="32"/>
        <end position="136"/>
    </location>
</feature>
<proteinExistence type="predicted"/>
<dbReference type="EC" id="1.8.3.2" evidence="2"/>
<evidence type="ECO:0000256" key="4">
    <source>
        <dbReference type="ARBA" id="ARBA00022827"/>
    </source>
</evidence>
<dbReference type="GO" id="GO:0016971">
    <property type="term" value="F:flavin-dependent sulfhydryl oxidase activity"/>
    <property type="evidence" value="ECO:0007669"/>
    <property type="project" value="InterPro"/>
</dbReference>
<evidence type="ECO:0000313" key="8">
    <source>
        <dbReference type="EMBL" id="QHT80287.1"/>
    </source>
</evidence>
<name>A0A6C0HIQ3_9ZZZZ</name>
<sequence length="197" mass="23261">MKQQFTRKRKKTLEEEPKPFSIYTEQDYASNDGMLTTVWGPPMWHVLHTMSFNYPVSPSEKQKQKYFSFLKSLLYVLPCGKCRDNLKINFKKLPLTMKHLKSRQTLSRYVYDLHELINTMLGKQSGLSFEQVRERYEHFRSRCITARNRIKKKILEKGCTEPLVGIKAKCVLQILPNSTKCDTFQIDKTCEKIRTNI</sequence>
<keyword evidence="5" id="KW-0560">Oxidoreductase</keyword>
<organism evidence="8">
    <name type="scientific">viral metagenome</name>
    <dbReference type="NCBI Taxonomy" id="1070528"/>
    <lineage>
        <taxon>unclassified sequences</taxon>
        <taxon>metagenomes</taxon>
        <taxon>organismal metagenomes</taxon>
    </lineage>
</organism>
<evidence type="ECO:0000256" key="5">
    <source>
        <dbReference type="ARBA" id="ARBA00023002"/>
    </source>
</evidence>
<dbReference type="EMBL" id="MN739967">
    <property type="protein sequence ID" value="QHT80287.1"/>
    <property type="molecule type" value="Genomic_DNA"/>
</dbReference>
<dbReference type="Pfam" id="PF04777">
    <property type="entry name" value="Evr1_Alr"/>
    <property type="match status" value="1"/>
</dbReference>
<dbReference type="SUPFAM" id="SSF69000">
    <property type="entry name" value="FAD-dependent thiol oxidase"/>
    <property type="match status" value="1"/>
</dbReference>
<keyword evidence="3" id="KW-0285">Flavoprotein</keyword>
<dbReference type="AlphaFoldDB" id="A0A6C0HIQ3"/>
<dbReference type="InterPro" id="IPR017905">
    <property type="entry name" value="ERV/ALR_sulphydryl_oxidase"/>
</dbReference>
<evidence type="ECO:0000256" key="1">
    <source>
        <dbReference type="ARBA" id="ARBA00001974"/>
    </source>
</evidence>
<keyword evidence="4" id="KW-0274">FAD</keyword>
<reference evidence="8" key="1">
    <citation type="journal article" date="2020" name="Nature">
        <title>Giant virus diversity and host interactions through global metagenomics.</title>
        <authorList>
            <person name="Schulz F."/>
            <person name="Roux S."/>
            <person name="Paez-Espino D."/>
            <person name="Jungbluth S."/>
            <person name="Walsh D.A."/>
            <person name="Denef V.J."/>
            <person name="McMahon K.D."/>
            <person name="Konstantinidis K.T."/>
            <person name="Eloe-Fadrosh E.A."/>
            <person name="Kyrpides N.C."/>
            <person name="Woyke T."/>
        </authorList>
    </citation>
    <scope>NUCLEOTIDE SEQUENCE</scope>
    <source>
        <strain evidence="8">GVMAG-M-3300023184-120</strain>
    </source>
</reference>
<dbReference type="GO" id="GO:0005739">
    <property type="term" value="C:mitochondrion"/>
    <property type="evidence" value="ECO:0007669"/>
    <property type="project" value="TreeGrafter"/>
</dbReference>
<evidence type="ECO:0000256" key="6">
    <source>
        <dbReference type="ARBA" id="ARBA00023157"/>
    </source>
</evidence>
<dbReference type="GO" id="GO:0050660">
    <property type="term" value="F:flavin adenine dinucleotide binding"/>
    <property type="evidence" value="ECO:0007669"/>
    <property type="project" value="TreeGrafter"/>
</dbReference>
<comment type="cofactor">
    <cofactor evidence="1">
        <name>FAD</name>
        <dbReference type="ChEBI" id="CHEBI:57692"/>
    </cofactor>
</comment>
<dbReference type="InterPro" id="IPR036774">
    <property type="entry name" value="ERV/ALR_sulphydryl_oxid_sf"/>
</dbReference>
<dbReference type="PANTHER" id="PTHR12645">
    <property type="entry name" value="ALR/ERV"/>
    <property type="match status" value="1"/>
</dbReference>
<dbReference type="InterPro" id="IPR039799">
    <property type="entry name" value="ALR/ERV"/>
</dbReference>
<protein>
    <recommendedName>
        <fullName evidence="2">thiol oxidase</fullName>
        <ecNumber evidence="2">1.8.3.2</ecNumber>
    </recommendedName>
</protein>
<evidence type="ECO:0000256" key="2">
    <source>
        <dbReference type="ARBA" id="ARBA00012512"/>
    </source>
</evidence>